<gene>
    <name evidence="11" type="ORF">NTE_03545</name>
</gene>
<dbReference type="EC" id="1.1.1.302" evidence="9"/>
<evidence type="ECO:0000256" key="1">
    <source>
        <dbReference type="ARBA" id="ARBA00005104"/>
    </source>
</evidence>
<dbReference type="GO" id="GO:0008703">
    <property type="term" value="F:5-amino-6-(5-phosphoribosylamino)uracil reductase activity"/>
    <property type="evidence" value="ECO:0007669"/>
    <property type="project" value="InterPro"/>
</dbReference>
<dbReference type="InterPro" id="IPR011549">
    <property type="entry name" value="RibD_C"/>
</dbReference>
<dbReference type="GO" id="GO:0009231">
    <property type="term" value="P:riboflavin biosynthetic process"/>
    <property type="evidence" value="ECO:0007669"/>
    <property type="project" value="UniProtKB-UniPathway"/>
</dbReference>
<evidence type="ECO:0000256" key="4">
    <source>
        <dbReference type="ARBA" id="ARBA00022619"/>
    </source>
</evidence>
<keyword evidence="6 11" id="KW-0560">Oxidoreductase</keyword>
<dbReference type="NCBIfam" id="TIGR01508">
    <property type="entry name" value="rib_reduct_arch"/>
    <property type="match status" value="1"/>
</dbReference>
<evidence type="ECO:0000256" key="7">
    <source>
        <dbReference type="ARBA" id="ARBA00047550"/>
    </source>
</evidence>
<organism evidence="11 12">
    <name type="scientific">Candidatus Nitrososphaera evergladensis SR1</name>
    <dbReference type="NCBI Taxonomy" id="1459636"/>
    <lineage>
        <taxon>Archaea</taxon>
        <taxon>Nitrososphaerota</taxon>
        <taxon>Nitrososphaeria</taxon>
        <taxon>Nitrososphaerales</taxon>
        <taxon>Nitrososphaeraceae</taxon>
        <taxon>Nitrososphaera</taxon>
    </lineage>
</organism>
<evidence type="ECO:0000256" key="2">
    <source>
        <dbReference type="ARBA" id="ARBA00009723"/>
    </source>
</evidence>
<comment type="pathway">
    <text evidence="1">Cofactor biosynthesis; riboflavin biosynthesis.</text>
</comment>
<evidence type="ECO:0000256" key="3">
    <source>
        <dbReference type="ARBA" id="ARBA00011738"/>
    </source>
</evidence>
<evidence type="ECO:0000259" key="10">
    <source>
        <dbReference type="Pfam" id="PF01872"/>
    </source>
</evidence>
<sequence>MKITINAAMTIDGKIATASGDSTISSKEDLKRVHRLRAASDAVVVGISTVLADNPQLTVRLVRGKNPVRVVVDSKCRIPGGSQILRTAGRVRTIVAASAQASAADVERIRQAGAEVIIAGNEAVDIKALFSTFKKKMGFKKILVEGGGELNWSVLNLGLADELIVTVAPRVAGGRLATTLVEGDGYDTISQGPKFRLAHVQKTRAGELVLFYRVGKK</sequence>
<keyword evidence="12" id="KW-1185">Reference proteome</keyword>
<dbReference type="RefSeq" id="WP_148701944.1">
    <property type="nucleotide sequence ID" value="NZ_CP007174.1"/>
</dbReference>
<keyword evidence="4" id="KW-0686">Riboflavin biosynthesis</keyword>
<comment type="catalytic activity">
    <reaction evidence="7">
        <text>2,5-diamino-6-(1-D-ribitylamino)pyrimidin-4(3H)-one 5'-phosphate + NAD(+) = 2,5-diamino-6-(1-D-ribosylamino)pyrimidin-4(3H)-one 5'-phosphate + NADH + H(+)</text>
        <dbReference type="Rhea" id="RHEA:27274"/>
        <dbReference type="ChEBI" id="CHEBI:15378"/>
        <dbReference type="ChEBI" id="CHEBI:57540"/>
        <dbReference type="ChEBI" id="CHEBI:57945"/>
        <dbReference type="ChEBI" id="CHEBI:58890"/>
        <dbReference type="ChEBI" id="CHEBI:59545"/>
        <dbReference type="EC" id="1.1.1.302"/>
    </reaction>
</comment>
<dbReference type="NCBIfam" id="TIGR00227">
    <property type="entry name" value="ribD_Cterm"/>
    <property type="match status" value="1"/>
</dbReference>
<dbReference type="InterPro" id="IPR024072">
    <property type="entry name" value="DHFR-like_dom_sf"/>
</dbReference>
<dbReference type="eggNOG" id="arCOG01484">
    <property type="taxonomic scope" value="Archaea"/>
</dbReference>
<evidence type="ECO:0000256" key="8">
    <source>
        <dbReference type="ARBA" id="ARBA00049020"/>
    </source>
</evidence>
<protein>
    <recommendedName>
        <fullName evidence="9">2,5-diamino-6-(ribosylamino)-4(3H)-pyrimidinone 5'-phosphate reductase</fullName>
        <ecNumber evidence="9">1.1.1.302</ecNumber>
    </recommendedName>
</protein>
<dbReference type="SUPFAM" id="SSF53597">
    <property type="entry name" value="Dihydrofolate reductase-like"/>
    <property type="match status" value="1"/>
</dbReference>
<dbReference type="Pfam" id="PF01872">
    <property type="entry name" value="RibD_C"/>
    <property type="match status" value="1"/>
</dbReference>
<dbReference type="OrthoDB" id="10178at2157"/>
<evidence type="ECO:0000256" key="5">
    <source>
        <dbReference type="ARBA" id="ARBA00022857"/>
    </source>
</evidence>
<comment type="catalytic activity">
    <reaction evidence="8">
        <text>2,5-diamino-6-(1-D-ribitylamino)pyrimidin-4(3H)-one 5'-phosphate + NADP(+) = 2,5-diamino-6-(1-D-ribosylamino)pyrimidin-4(3H)-one 5'-phosphate + NADPH + H(+)</text>
        <dbReference type="Rhea" id="RHEA:27278"/>
        <dbReference type="ChEBI" id="CHEBI:15378"/>
        <dbReference type="ChEBI" id="CHEBI:57783"/>
        <dbReference type="ChEBI" id="CHEBI:58349"/>
        <dbReference type="ChEBI" id="CHEBI:58890"/>
        <dbReference type="ChEBI" id="CHEBI:59545"/>
        <dbReference type="EC" id="1.1.1.302"/>
    </reaction>
</comment>
<dbReference type="UniPathway" id="UPA00275"/>
<dbReference type="GO" id="GO:0050661">
    <property type="term" value="F:NADP binding"/>
    <property type="evidence" value="ECO:0007669"/>
    <property type="project" value="InterPro"/>
</dbReference>
<comment type="similarity">
    <text evidence="2">Belongs to the HTP reductase family.</text>
</comment>
<dbReference type="AlphaFoldDB" id="A0A075MWS9"/>
<dbReference type="STRING" id="1459636.NTE_03545"/>
<evidence type="ECO:0000256" key="9">
    <source>
        <dbReference type="NCBIfam" id="TIGR01508"/>
    </source>
</evidence>
<dbReference type="HOGENOM" id="CLU_036590_4_1_2"/>
<dbReference type="PANTHER" id="PTHR38011">
    <property type="entry name" value="DIHYDROFOLATE REDUCTASE FAMILY PROTEIN (AFU_ORTHOLOGUE AFUA_8G06820)"/>
    <property type="match status" value="1"/>
</dbReference>
<proteinExistence type="inferred from homology"/>
<dbReference type="EMBL" id="CP007174">
    <property type="protein sequence ID" value="AIF85573.1"/>
    <property type="molecule type" value="Genomic_DNA"/>
</dbReference>
<accession>A0A075MWS9</accession>
<evidence type="ECO:0000313" key="12">
    <source>
        <dbReference type="Proteomes" id="UP000028194"/>
    </source>
</evidence>
<dbReference type="Gene3D" id="3.40.430.10">
    <property type="entry name" value="Dihydrofolate Reductase, subunit A"/>
    <property type="match status" value="1"/>
</dbReference>
<dbReference type="PANTHER" id="PTHR38011:SF7">
    <property type="entry name" value="2,5-DIAMINO-6-RIBOSYLAMINO-4(3H)-PYRIMIDINONE 5'-PHOSPHATE REDUCTASE"/>
    <property type="match status" value="1"/>
</dbReference>
<evidence type="ECO:0000256" key="6">
    <source>
        <dbReference type="ARBA" id="ARBA00023002"/>
    </source>
</evidence>
<dbReference type="InterPro" id="IPR002734">
    <property type="entry name" value="RibDG_C"/>
</dbReference>
<dbReference type="GeneID" id="41599163"/>
<comment type="subunit">
    <text evidence="3">Homodimer.</text>
</comment>
<dbReference type="KEGG" id="nev:NTE_03545"/>
<dbReference type="InterPro" id="IPR050765">
    <property type="entry name" value="Riboflavin_Biosynth_HTPR"/>
</dbReference>
<evidence type="ECO:0000313" key="11">
    <source>
        <dbReference type="EMBL" id="AIF85573.1"/>
    </source>
</evidence>
<reference evidence="11 12" key="1">
    <citation type="journal article" date="2014" name="PLoS ONE">
        <title>Genome Sequence of Candidatus Nitrososphaera evergladensis from Group I.1b Enriched from Everglades Soil Reveals Novel Genomic Features of the Ammonia-Oxidizing Archaea.</title>
        <authorList>
            <person name="Zhalnina K.V."/>
            <person name="Dias R."/>
            <person name="Leonard M.T."/>
            <person name="Dorr de Quadros P."/>
            <person name="Camargo F.A."/>
            <person name="Drew J.C."/>
            <person name="Farmerie W.G."/>
            <person name="Daroub S.H."/>
            <person name="Triplett E.W."/>
        </authorList>
    </citation>
    <scope>NUCLEOTIDE SEQUENCE [LARGE SCALE GENOMIC DNA]</scope>
    <source>
        <strain evidence="11 12">SR1</strain>
    </source>
</reference>
<feature type="domain" description="Bacterial bifunctional deaminase-reductase C-terminal" evidence="10">
    <location>
        <begin position="2"/>
        <end position="205"/>
    </location>
</feature>
<dbReference type="InterPro" id="IPR006401">
    <property type="entry name" value="Rib_reduct_arc"/>
</dbReference>
<keyword evidence="5" id="KW-0521">NADP</keyword>
<name>A0A075MWS9_9ARCH</name>
<dbReference type="Proteomes" id="UP000028194">
    <property type="component" value="Chromosome"/>
</dbReference>